<keyword evidence="9" id="KW-1185">Reference proteome</keyword>
<evidence type="ECO:0000256" key="4">
    <source>
        <dbReference type="ARBA" id="ARBA00022989"/>
    </source>
</evidence>
<comment type="caution">
    <text evidence="8">The sequence shown here is derived from an EMBL/GenBank/DDBJ whole genome shotgun (WGS) entry which is preliminary data.</text>
</comment>
<dbReference type="CDD" id="cd07731">
    <property type="entry name" value="ComA-like_MBL-fold"/>
    <property type="match status" value="1"/>
</dbReference>
<keyword evidence="2" id="KW-1003">Cell membrane</keyword>
<evidence type="ECO:0000256" key="6">
    <source>
        <dbReference type="SAM" id="Phobius"/>
    </source>
</evidence>
<dbReference type="PANTHER" id="PTHR30619:SF7">
    <property type="entry name" value="BETA-LACTAMASE DOMAIN PROTEIN"/>
    <property type="match status" value="1"/>
</dbReference>
<feature type="transmembrane region" description="Helical" evidence="6">
    <location>
        <begin position="344"/>
        <end position="368"/>
    </location>
</feature>
<feature type="transmembrane region" description="Helical" evidence="6">
    <location>
        <begin position="186"/>
        <end position="211"/>
    </location>
</feature>
<evidence type="ECO:0000256" key="2">
    <source>
        <dbReference type="ARBA" id="ARBA00022475"/>
    </source>
</evidence>
<dbReference type="EMBL" id="JAUSTN010000004">
    <property type="protein sequence ID" value="MDQ0274828.1"/>
    <property type="molecule type" value="Genomic_DNA"/>
</dbReference>
<evidence type="ECO:0000256" key="1">
    <source>
        <dbReference type="ARBA" id="ARBA00004651"/>
    </source>
</evidence>
<dbReference type="InterPro" id="IPR004477">
    <property type="entry name" value="ComEC_N"/>
</dbReference>
<dbReference type="Pfam" id="PF03772">
    <property type="entry name" value="Competence"/>
    <property type="match status" value="1"/>
</dbReference>
<feature type="transmembrane region" description="Helical" evidence="6">
    <location>
        <begin position="25"/>
        <end position="42"/>
    </location>
</feature>
<protein>
    <submittedName>
        <fullName evidence="8">Competence protein ComEC</fullName>
    </submittedName>
</protein>
<keyword evidence="3 6" id="KW-0812">Transmembrane</keyword>
<evidence type="ECO:0000313" key="9">
    <source>
        <dbReference type="Proteomes" id="UP001236559"/>
    </source>
</evidence>
<feature type="domain" description="Metallo-beta-lactamase" evidence="7">
    <location>
        <begin position="457"/>
        <end position="640"/>
    </location>
</feature>
<gene>
    <name evidence="8" type="ORF">J2S72_000849</name>
</gene>
<evidence type="ECO:0000259" key="7">
    <source>
        <dbReference type="SMART" id="SM00849"/>
    </source>
</evidence>
<feature type="transmembrane region" description="Helical" evidence="6">
    <location>
        <begin position="218"/>
        <end position="235"/>
    </location>
</feature>
<reference evidence="8 9" key="1">
    <citation type="submission" date="2023-07" db="EMBL/GenBank/DDBJ databases">
        <title>Genomic Encyclopedia of Type Strains, Phase IV (KMG-IV): sequencing the most valuable type-strain genomes for metagenomic binning, comparative biology and taxonomic classification.</title>
        <authorList>
            <person name="Goeker M."/>
        </authorList>
    </citation>
    <scope>NUCLEOTIDE SEQUENCE [LARGE SCALE GENOMIC DNA]</scope>
    <source>
        <strain evidence="8 9">DSM 22616</strain>
    </source>
</reference>
<keyword evidence="4 6" id="KW-1133">Transmembrane helix</keyword>
<keyword evidence="5 6" id="KW-0472">Membrane</keyword>
<dbReference type="InterPro" id="IPR004797">
    <property type="entry name" value="Competence_ComEC/Rec2"/>
</dbReference>
<dbReference type="RefSeq" id="WP_307495045.1">
    <property type="nucleotide sequence ID" value="NZ_JAUSTN010000004.1"/>
</dbReference>
<proteinExistence type="predicted"/>
<sequence length="674" mass="77554">MTYIFSVFIIFFGIYIFLKKKSQKALYFLIFSIFFALLINNFKENLREGDYILRGKIADIKNGAYTINISRGKFKRPYKILFYYEEPLRIGEKIEIEGSLNKGSLPLNENGFNERLYYKTKNLQGKFYIKNLEKISFKKNIKDDFRNRIEKTSLLLNKKNGELFKSILLSDGSISEDKEEFLNFGLAHIFAVSGLHIGLIFLFISKALFFLPKKIKKVLSLFLTFFYIYLIGFPISAVRAFLMILFLNLSFFIGLKYKTSTALILSALINLGINPYNIFSPSFILSYSSVLSLVIIYPKLKLYTGKTFLGKGLDISLSIFIGTLPIQLYFFYQVNIISIIANLILIPLYSLGLCFASLLLIIPNYVFAGSLDLIFDLGREIGIYLNSIINPFILGRPLPITMATYYFLLGEILFLKDYLKKYKKEFLCFIGILYLITSFAYIKENPLYQVSFNFIGQGDSCLIKNKNSYYLIDTGGSVENSLSKKYLIPYLKSKGINRIKGIFISHMDADHVEGIRHFKNIKVDKVYLSGVEEKNQFYRYIKENYKNEIFETPYEEGDLKIKRIYYPCGQSPNDRSMVLLVTLRKKTFLFTGDISKNICDKIEQEKVDVLKVPHHGSVNSLSKSFYKKLRPDLAVISVGKNNYGMPSQEVIKALEVEGAIVKLTSKGQVNLKLR</sequence>
<dbReference type="InterPro" id="IPR036866">
    <property type="entry name" value="RibonucZ/Hydroxyglut_hydro"/>
</dbReference>
<dbReference type="Pfam" id="PF00753">
    <property type="entry name" value="Lactamase_B"/>
    <property type="match status" value="1"/>
</dbReference>
<accession>A0ABU0AU73</accession>
<feature type="transmembrane region" description="Helical" evidence="6">
    <location>
        <begin position="312"/>
        <end position="332"/>
    </location>
</feature>
<dbReference type="PANTHER" id="PTHR30619">
    <property type="entry name" value="DNA INTERNALIZATION/COMPETENCE PROTEIN COMEC/REC2"/>
    <property type="match status" value="1"/>
</dbReference>
<dbReference type="Proteomes" id="UP001236559">
    <property type="component" value="Unassembled WGS sequence"/>
</dbReference>
<dbReference type="SUPFAM" id="SSF56281">
    <property type="entry name" value="Metallo-hydrolase/oxidoreductase"/>
    <property type="match status" value="1"/>
</dbReference>
<dbReference type="NCBIfam" id="TIGR00361">
    <property type="entry name" value="ComEC_Rec2"/>
    <property type="match status" value="1"/>
</dbReference>
<dbReference type="InterPro" id="IPR035681">
    <property type="entry name" value="ComA-like_MBL"/>
</dbReference>
<dbReference type="InterPro" id="IPR052159">
    <property type="entry name" value="Competence_DNA_uptake"/>
</dbReference>
<organism evidence="8 9">
    <name type="scientific">Peptoniphilus koenoeneniae</name>
    <dbReference type="NCBI Taxonomy" id="507751"/>
    <lineage>
        <taxon>Bacteria</taxon>
        <taxon>Bacillati</taxon>
        <taxon>Bacillota</taxon>
        <taxon>Tissierellia</taxon>
        <taxon>Tissierellales</taxon>
        <taxon>Peptoniphilaceae</taxon>
        <taxon>Peptoniphilus</taxon>
    </lineage>
</organism>
<dbReference type="NCBIfam" id="TIGR00360">
    <property type="entry name" value="ComEC_N-term"/>
    <property type="match status" value="1"/>
</dbReference>
<comment type="subcellular location">
    <subcellularLocation>
        <location evidence="1">Cell membrane</location>
        <topology evidence="1">Multi-pass membrane protein</topology>
    </subcellularLocation>
</comment>
<evidence type="ECO:0000256" key="3">
    <source>
        <dbReference type="ARBA" id="ARBA00022692"/>
    </source>
</evidence>
<dbReference type="SMART" id="SM00849">
    <property type="entry name" value="Lactamase_B"/>
    <property type="match status" value="1"/>
</dbReference>
<feature type="transmembrane region" description="Helical" evidence="6">
    <location>
        <begin position="426"/>
        <end position="442"/>
    </location>
</feature>
<dbReference type="InterPro" id="IPR001279">
    <property type="entry name" value="Metallo-B-lactamas"/>
</dbReference>
<feature type="transmembrane region" description="Helical" evidence="6">
    <location>
        <begin position="278"/>
        <end position="300"/>
    </location>
</feature>
<evidence type="ECO:0000313" key="8">
    <source>
        <dbReference type="EMBL" id="MDQ0274828.1"/>
    </source>
</evidence>
<dbReference type="Gene3D" id="3.60.15.10">
    <property type="entry name" value="Ribonuclease Z/Hydroxyacylglutathione hydrolase-like"/>
    <property type="match status" value="1"/>
</dbReference>
<evidence type="ECO:0000256" key="5">
    <source>
        <dbReference type="ARBA" id="ARBA00023136"/>
    </source>
</evidence>
<feature type="transmembrane region" description="Helical" evidence="6">
    <location>
        <begin position="388"/>
        <end position="414"/>
    </location>
</feature>
<name>A0ABU0AU73_9FIRM</name>